<accession>A0ABR6BZT1</accession>
<reference evidence="2 3" key="1">
    <citation type="submission" date="2020-08" db="EMBL/GenBank/DDBJ databases">
        <title>Genomic Encyclopedia of Archaeal and Bacterial Type Strains, Phase II (KMG-II): from individual species to whole genera.</title>
        <authorList>
            <person name="Goeker M."/>
        </authorList>
    </citation>
    <scope>NUCLEOTIDE SEQUENCE [LARGE SCALE GENOMIC DNA]</scope>
    <source>
        <strain evidence="2 3">DSM 43850</strain>
    </source>
</reference>
<evidence type="ECO:0000313" key="3">
    <source>
        <dbReference type="Proteomes" id="UP000517916"/>
    </source>
</evidence>
<dbReference type="Proteomes" id="UP000517916">
    <property type="component" value="Unassembled WGS sequence"/>
</dbReference>
<dbReference type="Pfam" id="PF13471">
    <property type="entry name" value="Transglut_core3"/>
    <property type="match status" value="1"/>
</dbReference>
<evidence type="ECO:0000313" key="2">
    <source>
        <dbReference type="EMBL" id="MBA8932064.1"/>
    </source>
</evidence>
<keyword evidence="3" id="KW-1185">Reference proteome</keyword>
<proteinExistence type="predicted"/>
<comment type="caution">
    <text evidence="2">The sequence shown here is derived from an EMBL/GenBank/DDBJ whole genome shotgun (WGS) entry which is preliminary data.</text>
</comment>
<name>A0ABR6BZT1_9PSEU</name>
<sequence length="158" mass="17142">MTTPMELSPPPAQQPIALRVQALLAVALARTLARRSPARIRAVLDKTSLGARPATHAEALRAFNAVMAVSRRCRGPRGCLPRSIATALLCRAWGCWPVWIVGIRRIGPFAGHAWIEAEGELVGEMHPDGYFLPMVQVGPKSAERGNGVGRPVEHTRRS</sequence>
<evidence type="ECO:0000259" key="1">
    <source>
        <dbReference type="Pfam" id="PF13471"/>
    </source>
</evidence>
<organism evidence="2 3">
    <name type="scientific">Kutzneria viridogrisea</name>
    <dbReference type="NCBI Taxonomy" id="47990"/>
    <lineage>
        <taxon>Bacteria</taxon>
        <taxon>Bacillati</taxon>
        <taxon>Actinomycetota</taxon>
        <taxon>Actinomycetes</taxon>
        <taxon>Pseudonocardiales</taxon>
        <taxon>Pseudonocardiaceae</taxon>
        <taxon>Kutzneria</taxon>
    </lineage>
</organism>
<dbReference type="EMBL" id="JACJID010000010">
    <property type="protein sequence ID" value="MBA8932064.1"/>
    <property type="molecule type" value="Genomic_DNA"/>
</dbReference>
<dbReference type="NCBIfam" id="NF033537">
    <property type="entry name" value="lasso_biosyn_B2"/>
    <property type="match status" value="1"/>
</dbReference>
<gene>
    <name evidence="2" type="ORF">BC739_009323</name>
</gene>
<dbReference type="InterPro" id="IPR053521">
    <property type="entry name" value="McjB-like"/>
</dbReference>
<dbReference type="RefSeq" id="WP_182840609.1">
    <property type="nucleotide sequence ID" value="NZ_BAAABQ010000072.1"/>
</dbReference>
<dbReference type="InterPro" id="IPR032708">
    <property type="entry name" value="McjB_C"/>
</dbReference>
<feature type="domain" description="Microcin J25-processing protein McjB C-terminal" evidence="1">
    <location>
        <begin position="22"/>
        <end position="134"/>
    </location>
</feature>
<protein>
    <recommendedName>
        <fullName evidence="1">Microcin J25-processing protein McjB C-terminal domain-containing protein</fullName>
    </recommendedName>
</protein>